<feature type="non-terminal residue" evidence="2">
    <location>
        <position position="1"/>
    </location>
</feature>
<proteinExistence type="predicted"/>
<gene>
    <name evidence="2" type="ORF">DARMORV10_C02P37200.1</name>
</gene>
<organism evidence="2">
    <name type="scientific">Brassica napus</name>
    <name type="common">Rape</name>
    <dbReference type="NCBI Taxonomy" id="3708"/>
    <lineage>
        <taxon>Eukaryota</taxon>
        <taxon>Viridiplantae</taxon>
        <taxon>Streptophyta</taxon>
        <taxon>Embryophyta</taxon>
        <taxon>Tracheophyta</taxon>
        <taxon>Spermatophyta</taxon>
        <taxon>Magnoliopsida</taxon>
        <taxon>eudicotyledons</taxon>
        <taxon>Gunneridae</taxon>
        <taxon>Pentapetalae</taxon>
        <taxon>rosids</taxon>
        <taxon>malvids</taxon>
        <taxon>Brassicales</taxon>
        <taxon>Brassicaceae</taxon>
        <taxon>Brassiceae</taxon>
        <taxon>Brassica</taxon>
    </lineage>
</organism>
<name>A0A816K6E1_BRANA</name>
<reference evidence="2" key="1">
    <citation type="submission" date="2021-01" db="EMBL/GenBank/DDBJ databases">
        <authorList>
            <consortium name="Genoscope - CEA"/>
            <person name="William W."/>
        </authorList>
    </citation>
    <scope>NUCLEOTIDE SEQUENCE</scope>
</reference>
<feature type="region of interest" description="Disordered" evidence="1">
    <location>
        <begin position="57"/>
        <end position="114"/>
    </location>
</feature>
<dbReference type="EMBL" id="HG994366">
    <property type="protein sequence ID" value="CAF1915159.1"/>
    <property type="molecule type" value="Genomic_DNA"/>
</dbReference>
<protein>
    <submittedName>
        <fullName evidence="2">(rape) hypothetical protein</fullName>
    </submittedName>
</protein>
<sequence>KIAAPPLASSALQTASVEATLLASPVTPDLGTVTTVYDLNRGKLYVDFTGLADAQLASPAASGESSSDMEITSEDEDDPDDHHDQFIDVISKFSKKQAKEKEKSKARVRGPLIL</sequence>
<dbReference type="AlphaFoldDB" id="A0A816K6E1"/>
<accession>A0A816K6E1</accession>
<evidence type="ECO:0000313" key="2">
    <source>
        <dbReference type="EMBL" id="CAF1915159.1"/>
    </source>
</evidence>
<evidence type="ECO:0000256" key="1">
    <source>
        <dbReference type="SAM" id="MobiDB-lite"/>
    </source>
</evidence>
<dbReference type="Proteomes" id="UP001295469">
    <property type="component" value="Chromosome C02"/>
</dbReference>